<dbReference type="Pfam" id="PF00106">
    <property type="entry name" value="adh_short"/>
    <property type="match status" value="1"/>
</dbReference>
<evidence type="ECO:0000313" key="2">
    <source>
        <dbReference type="Proteomes" id="UP000728032"/>
    </source>
</evidence>
<keyword evidence="2" id="KW-1185">Reference proteome</keyword>
<evidence type="ECO:0000313" key="1">
    <source>
        <dbReference type="EMBL" id="CAD7663790.1"/>
    </source>
</evidence>
<dbReference type="PRINTS" id="PR00081">
    <property type="entry name" value="GDHRDH"/>
</dbReference>
<protein>
    <submittedName>
        <fullName evidence="1">Uncharacterized protein</fullName>
    </submittedName>
</protein>
<reference evidence="1" key="1">
    <citation type="submission" date="2020-11" db="EMBL/GenBank/DDBJ databases">
        <authorList>
            <person name="Tran Van P."/>
        </authorList>
    </citation>
    <scope>NUCLEOTIDE SEQUENCE</scope>
</reference>
<dbReference type="EMBL" id="CAJPVJ010034470">
    <property type="protein sequence ID" value="CAG2180927.1"/>
    <property type="molecule type" value="Genomic_DNA"/>
</dbReference>
<gene>
    <name evidence="1" type="ORF">ONB1V03_LOCUS20348</name>
</gene>
<dbReference type="AlphaFoldDB" id="A0A7R9QZY8"/>
<feature type="non-terminal residue" evidence="1">
    <location>
        <position position="148"/>
    </location>
</feature>
<dbReference type="PANTHER" id="PTHR43975:SF2">
    <property type="entry name" value="EG:BACR7A4.14 PROTEIN-RELATED"/>
    <property type="match status" value="1"/>
</dbReference>
<name>A0A7R9QZY8_9ACAR</name>
<dbReference type="EMBL" id="OC949295">
    <property type="protein sequence ID" value="CAD7663790.1"/>
    <property type="molecule type" value="Genomic_DNA"/>
</dbReference>
<dbReference type="Gene3D" id="3.40.50.720">
    <property type="entry name" value="NAD(P)-binding Rossmann-like Domain"/>
    <property type="match status" value="1"/>
</dbReference>
<accession>A0A7R9QZY8</accession>
<dbReference type="InterPro" id="IPR002347">
    <property type="entry name" value="SDR_fam"/>
</dbReference>
<dbReference type="SUPFAM" id="SSF51735">
    <property type="entry name" value="NAD(P)-binding Rossmann-fold domains"/>
    <property type="match status" value="1"/>
</dbReference>
<sequence>IYQEVRDSRNFTGKVALVTGSNSGIGEQIVKLFSALGASVVVTGRNASEIKRVAQEALEVVADITKSDQLEHLLNETIDTFKRLDILVNDADIFMFANFTDTKFWNTFDAFESVGVRSPLQLIRLAAPHLIKSKGTIINISSVLTQTP</sequence>
<organism evidence="1">
    <name type="scientific">Oppiella nova</name>
    <dbReference type="NCBI Taxonomy" id="334625"/>
    <lineage>
        <taxon>Eukaryota</taxon>
        <taxon>Metazoa</taxon>
        <taxon>Ecdysozoa</taxon>
        <taxon>Arthropoda</taxon>
        <taxon>Chelicerata</taxon>
        <taxon>Arachnida</taxon>
        <taxon>Acari</taxon>
        <taxon>Acariformes</taxon>
        <taxon>Sarcoptiformes</taxon>
        <taxon>Oribatida</taxon>
        <taxon>Brachypylina</taxon>
        <taxon>Oppioidea</taxon>
        <taxon>Oppiidae</taxon>
        <taxon>Oppiella</taxon>
    </lineage>
</organism>
<proteinExistence type="predicted"/>
<dbReference type="InterPro" id="IPR036291">
    <property type="entry name" value="NAD(P)-bd_dom_sf"/>
</dbReference>
<dbReference type="PANTHER" id="PTHR43975">
    <property type="entry name" value="ZGC:101858"/>
    <property type="match status" value="1"/>
</dbReference>
<dbReference type="Proteomes" id="UP000728032">
    <property type="component" value="Unassembled WGS sequence"/>
</dbReference>
<dbReference type="OrthoDB" id="6500827at2759"/>
<feature type="non-terminal residue" evidence="1">
    <location>
        <position position="1"/>
    </location>
</feature>